<dbReference type="Proteomes" id="UP000252519">
    <property type="component" value="Unassembled WGS sequence"/>
</dbReference>
<gene>
    <name evidence="1" type="ORF">ANCCAN_04911</name>
</gene>
<reference evidence="1 2" key="1">
    <citation type="submission" date="2014-10" db="EMBL/GenBank/DDBJ databases">
        <title>Draft genome of the hookworm Ancylostoma caninum.</title>
        <authorList>
            <person name="Mitreva M."/>
        </authorList>
    </citation>
    <scope>NUCLEOTIDE SEQUENCE [LARGE SCALE GENOMIC DNA]</scope>
    <source>
        <strain evidence="1 2">Baltimore</strain>
    </source>
</reference>
<name>A0A368GXI1_ANCCA</name>
<accession>A0A368GXI1</accession>
<sequence>MPRPSFCCYVLQARSGIEGRRAAKSAVSKRAQCFY</sequence>
<protein>
    <submittedName>
        <fullName evidence="1">Uncharacterized protein</fullName>
    </submittedName>
</protein>
<keyword evidence="2" id="KW-1185">Reference proteome</keyword>
<dbReference type="AlphaFoldDB" id="A0A368GXI1"/>
<organism evidence="1 2">
    <name type="scientific">Ancylostoma caninum</name>
    <name type="common">Dog hookworm</name>
    <dbReference type="NCBI Taxonomy" id="29170"/>
    <lineage>
        <taxon>Eukaryota</taxon>
        <taxon>Metazoa</taxon>
        <taxon>Ecdysozoa</taxon>
        <taxon>Nematoda</taxon>
        <taxon>Chromadorea</taxon>
        <taxon>Rhabditida</taxon>
        <taxon>Rhabditina</taxon>
        <taxon>Rhabditomorpha</taxon>
        <taxon>Strongyloidea</taxon>
        <taxon>Ancylostomatidae</taxon>
        <taxon>Ancylostomatinae</taxon>
        <taxon>Ancylostoma</taxon>
    </lineage>
</organism>
<evidence type="ECO:0000313" key="1">
    <source>
        <dbReference type="EMBL" id="RCN49034.1"/>
    </source>
</evidence>
<comment type="caution">
    <text evidence="1">The sequence shown here is derived from an EMBL/GenBank/DDBJ whole genome shotgun (WGS) entry which is preliminary data.</text>
</comment>
<dbReference type="EMBL" id="JOJR01000039">
    <property type="protein sequence ID" value="RCN49034.1"/>
    <property type="molecule type" value="Genomic_DNA"/>
</dbReference>
<proteinExistence type="predicted"/>
<evidence type="ECO:0000313" key="2">
    <source>
        <dbReference type="Proteomes" id="UP000252519"/>
    </source>
</evidence>